<reference evidence="6 7" key="1">
    <citation type="journal article" date="2007" name="Appl. Environ. Microbiol.">
        <title>Genome sequence of the cellulolytic gliding bacterium Cytophaga hutchinsonii.</title>
        <authorList>
            <person name="Xie G."/>
            <person name="Bruce D.C."/>
            <person name="Challacombe J.F."/>
            <person name="Chertkov O."/>
            <person name="Detter J.C."/>
            <person name="Gilna P."/>
            <person name="Han C.S."/>
            <person name="Lucas S."/>
            <person name="Misra M."/>
            <person name="Myers G.L."/>
            <person name="Richardson P."/>
            <person name="Tapia R."/>
            <person name="Thayer N."/>
            <person name="Thompson L.S."/>
            <person name="Brettin T.S."/>
            <person name="Henrissat B."/>
            <person name="Wilson D.B."/>
            <person name="McBride M.J."/>
        </authorList>
    </citation>
    <scope>NUCLEOTIDE SEQUENCE [LARGE SCALE GENOMIC DNA]</scope>
    <source>
        <strain evidence="7">ATCC 33406 / DSM 1761 / CIP 103989 / NBRC 15051 / NCIMB 9469 / D465</strain>
    </source>
</reference>
<evidence type="ECO:0000256" key="4">
    <source>
        <dbReference type="PROSITE-ProRule" id="PRU00473"/>
    </source>
</evidence>
<dbReference type="Gene3D" id="3.30.1330.60">
    <property type="entry name" value="OmpA-like domain"/>
    <property type="match status" value="1"/>
</dbReference>
<name>A0A6N4SV01_CYTH3</name>
<evidence type="ECO:0000256" key="2">
    <source>
        <dbReference type="ARBA" id="ARBA00023136"/>
    </source>
</evidence>
<dbReference type="EMBL" id="CP000383">
    <property type="protein sequence ID" value="ABG60234.1"/>
    <property type="molecule type" value="Genomic_DNA"/>
</dbReference>
<dbReference type="InterPro" id="IPR050330">
    <property type="entry name" value="Bact_OuterMem_StrucFunc"/>
</dbReference>
<comment type="subcellular location">
    <subcellularLocation>
        <location evidence="1">Cell outer membrane</location>
    </subcellularLocation>
</comment>
<dbReference type="OrthoDB" id="1488841at2"/>
<evidence type="ECO:0000313" key="7">
    <source>
        <dbReference type="Proteomes" id="UP000001822"/>
    </source>
</evidence>
<dbReference type="AlphaFoldDB" id="A0A6N4SV01"/>
<keyword evidence="3" id="KW-0998">Cell outer membrane</keyword>
<accession>A0A6N4SV01</accession>
<sequence>MPVNTFKKFVSKIIEWKKYSLSVSLLLSFLLFYQPAYPQKGKNKNNFQTMAAHGQLDSISVMRSEYQFQFKNINVIPFYYNEAEFTKIKKLEEAKNYKELLPLMERYVNSFGIQNFSRNTDMIWKLGRLYQMFGYKDRALFLYRTALKNLRGKRIEEIKKYYDTITASSVDQFVPLEYYYQLVDYRKAVDTLYPPKSVFLNMGELVNDLRYPDYGPTMNVDGNMLIFTKRKKVLTPTKLTYRENEDLYFTMNYDGFWDEALPFSNVINSNCNEGSATISRNGRTLYFARCIVPDYLYDCRDCMGSCDIYESHLDDDGKWSVAQNLGIQVNSISWDSHPTLSHTEDTLYFASDRIGGFGLSDIWFTYKLPKGGWAQAQNMGPVINTRGNEVSPFYHPIHDVFYFSSNGHLLNFGKRDSLDFTYHTYDIYKSRMLEKKWQEPKNIGPLVNGPGDEYYFTIDSKSRDLFYSKSEIDNLANLELFSFPLPMEAQPLAYTKLKGSLTDSLTNEPFTGIVSVIDLTNGIEVAPKFMREDGTFEFDLNNENDYLLVIQGDDFFRIEHNFKLDGDTVINLKTNSIKYNKWKFTSLEFDNNSSKILPEMEGDLDKVVDFLVDHPQIKLVISGHTDGSGDAAANLRLSQARADAIKSYIMEKGNIDESRIEAVGYGNQKPIIQQEVSESDRKINRRVEFELIRSTTIEEEKVQEEIEIPAEE</sequence>
<dbReference type="CDD" id="cd07185">
    <property type="entry name" value="OmpA_C-like"/>
    <property type="match status" value="1"/>
</dbReference>
<dbReference type="Pfam" id="PF00691">
    <property type="entry name" value="OmpA"/>
    <property type="match status" value="1"/>
</dbReference>
<evidence type="ECO:0000256" key="1">
    <source>
        <dbReference type="ARBA" id="ARBA00004442"/>
    </source>
</evidence>
<proteinExistence type="predicted"/>
<dbReference type="SUPFAM" id="SSF103088">
    <property type="entry name" value="OmpA-like"/>
    <property type="match status" value="1"/>
</dbReference>
<dbReference type="InterPro" id="IPR036737">
    <property type="entry name" value="OmpA-like_sf"/>
</dbReference>
<dbReference type="KEGG" id="chu:CHU_2993"/>
<keyword evidence="7" id="KW-1185">Reference proteome</keyword>
<dbReference type="Proteomes" id="UP000001822">
    <property type="component" value="Chromosome"/>
</dbReference>
<evidence type="ECO:0000313" key="6">
    <source>
        <dbReference type="EMBL" id="ABG60234.1"/>
    </source>
</evidence>
<dbReference type="InterPro" id="IPR006664">
    <property type="entry name" value="OMP_bac"/>
</dbReference>
<dbReference type="PANTHER" id="PTHR30329:SF21">
    <property type="entry name" value="LIPOPROTEIN YIAD-RELATED"/>
    <property type="match status" value="1"/>
</dbReference>
<dbReference type="PRINTS" id="PR01021">
    <property type="entry name" value="OMPADOMAIN"/>
</dbReference>
<dbReference type="RefSeq" id="WP_011586344.1">
    <property type="nucleotide sequence ID" value="NC_008255.1"/>
</dbReference>
<dbReference type="PROSITE" id="PS51123">
    <property type="entry name" value="OMPA_2"/>
    <property type="match status" value="1"/>
</dbReference>
<dbReference type="GO" id="GO:0009279">
    <property type="term" value="C:cell outer membrane"/>
    <property type="evidence" value="ECO:0007669"/>
    <property type="project" value="UniProtKB-SubCell"/>
</dbReference>
<evidence type="ECO:0000256" key="3">
    <source>
        <dbReference type="ARBA" id="ARBA00023237"/>
    </source>
</evidence>
<gene>
    <name evidence="6" type="primary">yiaD</name>
    <name evidence="6" type="ordered locus">CHU_2993</name>
</gene>
<dbReference type="PANTHER" id="PTHR30329">
    <property type="entry name" value="STATOR ELEMENT OF FLAGELLAR MOTOR COMPLEX"/>
    <property type="match status" value="1"/>
</dbReference>
<dbReference type="InterPro" id="IPR006665">
    <property type="entry name" value="OmpA-like"/>
</dbReference>
<feature type="domain" description="OmpA-like" evidence="5">
    <location>
        <begin position="580"/>
        <end position="695"/>
    </location>
</feature>
<keyword evidence="2 4" id="KW-0472">Membrane</keyword>
<evidence type="ECO:0000259" key="5">
    <source>
        <dbReference type="PROSITE" id="PS51123"/>
    </source>
</evidence>
<organism evidence="6 7">
    <name type="scientific">Cytophaga hutchinsonii (strain ATCC 33406 / DSM 1761 / CIP 103989 / NBRC 15051 / NCIMB 9469 / D465)</name>
    <dbReference type="NCBI Taxonomy" id="269798"/>
    <lineage>
        <taxon>Bacteria</taxon>
        <taxon>Pseudomonadati</taxon>
        <taxon>Bacteroidota</taxon>
        <taxon>Cytophagia</taxon>
        <taxon>Cytophagales</taxon>
        <taxon>Cytophagaceae</taxon>
        <taxon>Cytophaga</taxon>
    </lineage>
</organism>
<protein>
    <submittedName>
        <fullName evidence="6">Possible outer membrane protein</fullName>
    </submittedName>
</protein>